<keyword evidence="4" id="KW-1185">Reference proteome</keyword>
<evidence type="ECO:0000313" key="3">
    <source>
        <dbReference type="EMBL" id="THV06268.1"/>
    </source>
</evidence>
<feature type="compositionally biased region" description="Basic and acidic residues" evidence="1">
    <location>
        <begin position="55"/>
        <end position="70"/>
    </location>
</feature>
<proteinExistence type="predicted"/>
<name>A0A4S8MSX4_DENBC</name>
<organism evidence="3 4">
    <name type="scientific">Dendrothele bispora (strain CBS 962.96)</name>
    <dbReference type="NCBI Taxonomy" id="1314807"/>
    <lineage>
        <taxon>Eukaryota</taxon>
        <taxon>Fungi</taxon>
        <taxon>Dikarya</taxon>
        <taxon>Basidiomycota</taxon>
        <taxon>Agaricomycotina</taxon>
        <taxon>Agaricomycetes</taxon>
        <taxon>Agaricomycetidae</taxon>
        <taxon>Agaricales</taxon>
        <taxon>Agaricales incertae sedis</taxon>
        <taxon>Dendrothele</taxon>
    </lineage>
</organism>
<feature type="region of interest" description="Disordered" evidence="1">
    <location>
        <begin position="26"/>
        <end position="88"/>
    </location>
</feature>
<gene>
    <name evidence="3" type="ORF">K435DRAFT_25552</name>
    <name evidence="2" type="ORF">K435DRAFT_55776</name>
</gene>
<sequence>MTEELTRKRHPITDNGESACSMERMARKQNGTGMTRKRGKNTQQGRKSIATTEGMMEHSRDDSKYFETQEHTGTAVAKDGARAIRYKD</sequence>
<dbReference type="Proteomes" id="UP000297245">
    <property type="component" value="Unassembled WGS sequence"/>
</dbReference>
<feature type="compositionally biased region" description="Basic and acidic residues" evidence="1">
    <location>
        <begin position="79"/>
        <end position="88"/>
    </location>
</feature>
<feature type="region of interest" description="Disordered" evidence="1">
    <location>
        <begin position="1"/>
        <end position="20"/>
    </location>
</feature>
<accession>A0A4S8MSX4</accession>
<feature type="compositionally biased region" description="Polar residues" evidence="1">
    <location>
        <begin position="41"/>
        <end position="51"/>
    </location>
</feature>
<protein>
    <submittedName>
        <fullName evidence="3">Uncharacterized protein</fullName>
    </submittedName>
</protein>
<evidence type="ECO:0000256" key="1">
    <source>
        <dbReference type="SAM" id="MobiDB-lite"/>
    </source>
</evidence>
<dbReference type="EMBL" id="ML180193">
    <property type="protein sequence ID" value="THU78426.1"/>
    <property type="molecule type" value="Genomic_DNA"/>
</dbReference>
<reference evidence="3 4" key="1">
    <citation type="journal article" date="2019" name="Nat. Ecol. Evol.">
        <title>Megaphylogeny resolves global patterns of mushroom evolution.</title>
        <authorList>
            <person name="Varga T."/>
            <person name="Krizsan K."/>
            <person name="Foldi C."/>
            <person name="Dima B."/>
            <person name="Sanchez-Garcia M."/>
            <person name="Sanchez-Ramirez S."/>
            <person name="Szollosi G.J."/>
            <person name="Szarkandi J.G."/>
            <person name="Papp V."/>
            <person name="Albert L."/>
            <person name="Andreopoulos W."/>
            <person name="Angelini C."/>
            <person name="Antonin V."/>
            <person name="Barry K.W."/>
            <person name="Bougher N.L."/>
            <person name="Buchanan P."/>
            <person name="Buyck B."/>
            <person name="Bense V."/>
            <person name="Catcheside P."/>
            <person name="Chovatia M."/>
            <person name="Cooper J."/>
            <person name="Damon W."/>
            <person name="Desjardin D."/>
            <person name="Finy P."/>
            <person name="Geml J."/>
            <person name="Haridas S."/>
            <person name="Hughes K."/>
            <person name="Justo A."/>
            <person name="Karasinski D."/>
            <person name="Kautmanova I."/>
            <person name="Kiss B."/>
            <person name="Kocsube S."/>
            <person name="Kotiranta H."/>
            <person name="LaButti K.M."/>
            <person name="Lechner B.E."/>
            <person name="Liimatainen K."/>
            <person name="Lipzen A."/>
            <person name="Lukacs Z."/>
            <person name="Mihaltcheva S."/>
            <person name="Morgado L.N."/>
            <person name="Niskanen T."/>
            <person name="Noordeloos M.E."/>
            <person name="Ohm R.A."/>
            <person name="Ortiz-Santana B."/>
            <person name="Ovrebo C."/>
            <person name="Racz N."/>
            <person name="Riley R."/>
            <person name="Savchenko A."/>
            <person name="Shiryaev A."/>
            <person name="Soop K."/>
            <person name="Spirin V."/>
            <person name="Szebenyi C."/>
            <person name="Tomsovsky M."/>
            <person name="Tulloss R.E."/>
            <person name="Uehling J."/>
            <person name="Grigoriev I.V."/>
            <person name="Vagvolgyi C."/>
            <person name="Papp T."/>
            <person name="Martin F.M."/>
            <person name="Miettinen O."/>
            <person name="Hibbett D.S."/>
            <person name="Nagy L.G."/>
        </authorList>
    </citation>
    <scope>NUCLEOTIDE SEQUENCE [LARGE SCALE GENOMIC DNA]</scope>
    <source>
        <strain evidence="3 4">CBS 962.96</strain>
    </source>
</reference>
<evidence type="ECO:0000313" key="4">
    <source>
        <dbReference type="Proteomes" id="UP000297245"/>
    </source>
</evidence>
<dbReference type="AlphaFoldDB" id="A0A4S8MSX4"/>
<dbReference type="EMBL" id="ML179044">
    <property type="protein sequence ID" value="THV06268.1"/>
    <property type="molecule type" value="Genomic_DNA"/>
</dbReference>
<evidence type="ECO:0000313" key="2">
    <source>
        <dbReference type="EMBL" id="THU78426.1"/>
    </source>
</evidence>